<evidence type="ECO:0000313" key="2">
    <source>
        <dbReference type="Proteomes" id="UP000004371"/>
    </source>
</evidence>
<protein>
    <submittedName>
        <fullName evidence="1">Uncharacterized protein</fullName>
    </submittedName>
</protein>
<evidence type="ECO:0000313" key="1">
    <source>
        <dbReference type="EMBL" id="EGA63478.1"/>
    </source>
</evidence>
<keyword evidence="2" id="KW-1185">Reference proteome</keyword>
<organism evidence="1 2">
    <name type="scientific">Vibrio brasiliensis LMG 20546</name>
    <dbReference type="NCBI Taxonomy" id="945543"/>
    <lineage>
        <taxon>Bacteria</taxon>
        <taxon>Pseudomonadati</taxon>
        <taxon>Pseudomonadota</taxon>
        <taxon>Gammaproteobacteria</taxon>
        <taxon>Vibrionales</taxon>
        <taxon>Vibrionaceae</taxon>
        <taxon>Vibrio</taxon>
        <taxon>Vibrio oreintalis group</taxon>
    </lineage>
</organism>
<dbReference type="EMBL" id="AEVS01000116">
    <property type="protein sequence ID" value="EGA63478.1"/>
    <property type="molecule type" value="Genomic_DNA"/>
</dbReference>
<gene>
    <name evidence="1" type="ORF">VIBR0546_09309</name>
</gene>
<comment type="caution">
    <text evidence="1">The sequence shown here is derived from an EMBL/GenBank/DDBJ whole genome shotgun (WGS) entry which is preliminary data.</text>
</comment>
<proteinExistence type="predicted"/>
<name>E8M0F3_9VIBR</name>
<sequence length="45" mass="5291">MTKLADMRSIAKVLRISADKRRFFAGGDSRIGWYFLWAKEKPLFL</sequence>
<accession>E8M0F3</accession>
<dbReference type="AlphaFoldDB" id="E8M0F3"/>
<dbReference type="Proteomes" id="UP000004371">
    <property type="component" value="Unassembled WGS sequence"/>
</dbReference>
<reference evidence="1 2" key="1">
    <citation type="journal article" date="2012" name="Int. J. Syst. Evol. Microbiol.">
        <title>Vibrio caribbeanicus sp. nov., isolated from the marine sponge Scleritoderma cyanea.</title>
        <authorList>
            <person name="Hoffmann M."/>
            <person name="Monday S.R."/>
            <person name="Allard M.W."/>
            <person name="Strain E.A."/>
            <person name="Whittaker P."/>
            <person name="Naum M."/>
            <person name="McCarthy P.J."/>
            <person name="Lopez J.V."/>
            <person name="Fischer M."/>
            <person name="Brown E.W."/>
        </authorList>
    </citation>
    <scope>NUCLEOTIDE SEQUENCE [LARGE SCALE GENOMIC DNA]</scope>
    <source>
        <strain evidence="1 2">LMG 20546</strain>
    </source>
</reference>